<dbReference type="Pfam" id="PF06295">
    <property type="entry name" value="ZapG-like"/>
    <property type="match status" value="1"/>
</dbReference>
<evidence type="ECO:0000256" key="11">
    <source>
        <dbReference type="ARBA" id="ARBA00035703"/>
    </source>
</evidence>
<keyword evidence="16" id="KW-1185">Reference proteome</keyword>
<keyword evidence="8 14" id="KW-0472">Membrane</keyword>
<feature type="transmembrane region" description="Helical" evidence="14">
    <location>
        <begin position="26"/>
        <end position="51"/>
    </location>
</feature>
<evidence type="ECO:0000256" key="5">
    <source>
        <dbReference type="ARBA" id="ARBA00022692"/>
    </source>
</evidence>
<dbReference type="AlphaFoldDB" id="A0A4Z0LY12"/>
<sequence>MASPRRRLYCCLPRPEFGTDKEFPPVYSLTVLIISAAIALLAGVGLGMLLSQRVTPAGQKRREAERQLDDILQAKKAYEDEVVEHFSDTARLLNQLTESYRDVHNHLARGAADLCRGEGPVALEKMERRTDLAELPADLADIEPPKDYAPKASPGDKGVLSEDFGLERKRAEEEARVPPSL</sequence>
<dbReference type="GO" id="GO:0015078">
    <property type="term" value="F:proton transmembrane transporter activity"/>
    <property type="evidence" value="ECO:0007669"/>
    <property type="project" value="InterPro"/>
</dbReference>
<evidence type="ECO:0000256" key="1">
    <source>
        <dbReference type="ARBA" id="ARBA00004377"/>
    </source>
</evidence>
<keyword evidence="4" id="KW-0132">Cell division</keyword>
<evidence type="ECO:0000256" key="8">
    <source>
        <dbReference type="ARBA" id="ARBA00023136"/>
    </source>
</evidence>
<evidence type="ECO:0000256" key="3">
    <source>
        <dbReference type="ARBA" id="ARBA00022519"/>
    </source>
</evidence>
<dbReference type="GO" id="GO:0005886">
    <property type="term" value="C:plasma membrane"/>
    <property type="evidence" value="ECO:0007669"/>
    <property type="project" value="UniProtKB-SubCell"/>
</dbReference>
<dbReference type="GO" id="GO:0015986">
    <property type="term" value="P:proton motive force-driven ATP synthesis"/>
    <property type="evidence" value="ECO:0007669"/>
    <property type="project" value="InterPro"/>
</dbReference>
<dbReference type="Proteomes" id="UP000298050">
    <property type="component" value="Unassembled WGS sequence"/>
</dbReference>
<comment type="similarity">
    <text evidence="10">Belongs to the ZapG family.</text>
</comment>
<accession>A0A4Z0LY12</accession>
<feature type="region of interest" description="Disordered" evidence="13">
    <location>
        <begin position="134"/>
        <end position="181"/>
    </location>
</feature>
<comment type="caution">
    <text evidence="15">The sequence shown here is derived from an EMBL/GenBank/DDBJ whole genome shotgun (WGS) entry which is preliminary data.</text>
</comment>
<reference evidence="15 16" key="1">
    <citation type="submission" date="2019-04" db="EMBL/GenBank/DDBJ databases">
        <title>Taxonomy of novel Haliea sp. from mangrove soil of West Coast of India.</title>
        <authorList>
            <person name="Verma A."/>
            <person name="Kumar P."/>
            <person name="Krishnamurthi S."/>
        </authorList>
    </citation>
    <scope>NUCLEOTIDE SEQUENCE [LARGE SCALE GENOMIC DNA]</scope>
    <source>
        <strain evidence="15 16">SAOS-164</strain>
    </source>
</reference>
<organism evidence="15 16">
    <name type="scientific">Mangrovimicrobium sediminis</name>
    <dbReference type="NCBI Taxonomy" id="2562682"/>
    <lineage>
        <taxon>Bacteria</taxon>
        <taxon>Pseudomonadati</taxon>
        <taxon>Pseudomonadota</taxon>
        <taxon>Gammaproteobacteria</taxon>
        <taxon>Cellvibrionales</taxon>
        <taxon>Halieaceae</taxon>
        <taxon>Mangrovimicrobium</taxon>
    </lineage>
</organism>
<name>A0A4Z0LY12_9GAMM</name>
<dbReference type="PANTHER" id="PTHR39579">
    <property type="entry name" value="INNER MEMBRANE PROTEIN YHCB"/>
    <property type="match status" value="1"/>
</dbReference>
<gene>
    <name evidence="15" type="ORF">E4634_15690</name>
</gene>
<evidence type="ECO:0000256" key="10">
    <source>
        <dbReference type="ARBA" id="ARBA00035657"/>
    </source>
</evidence>
<evidence type="ECO:0000256" key="7">
    <source>
        <dbReference type="ARBA" id="ARBA00022989"/>
    </source>
</evidence>
<keyword evidence="9" id="KW-0131">Cell cycle</keyword>
<comment type="subcellular location">
    <subcellularLocation>
        <location evidence="1">Cell inner membrane</location>
        <topology evidence="1">Single-pass membrane protein</topology>
    </subcellularLocation>
</comment>
<feature type="compositionally biased region" description="Basic and acidic residues" evidence="13">
    <location>
        <begin position="165"/>
        <end position="181"/>
    </location>
</feature>
<evidence type="ECO:0000256" key="4">
    <source>
        <dbReference type="ARBA" id="ARBA00022618"/>
    </source>
</evidence>
<keyword evidence="6" id="KW-0133">Cell shape</keyword>
<proteinExistence type="inferred from homology"/>
<evidence type="ECO:0000313" key="16">
    <source>
        <dbReference type="Proteomes" id="UP000298050"/>
    </source>
</evidence>
<evidence type="ECO:0000256" key="6">
    <source>
        <dbReference type="ARBA" id="ARBA00022960"/>
    </source>
</evidence>
<dbReference type="PANTHER" id="PTHR39579:SF1">
    <property type="entry name" value="INNER MEMBRANE PROTEIN YHCB"/>
    <property type="match status" value="1"/>
</dbReference>
<protein>
    <recommendedName>
        <fullName evidence="11">Z-ring associated protein G</fullName>
    </recommendedName>
    <alternativeName>
        <fullName evidence="12">Cell division protein ZapG</fullName>
    </alternativeName>
</protein>
<dbReference type="InterPro" id="IPR009386">
    <property type="entry name" value="ZapG-like"/>
</dbReference>
<evidence type="ECO:0000256" key="9">
    <source>
        <dbReference type="ARBA" id="ARBA00023306"/>
    </source>
</evidence>
<evidence type="ECO:0000256" key="13">
    <source>
        <dbReference type="SAM" id="MobiDB-lite"/>
    </source>
</evidence>
<evidence type="ECO:0000256" key="2">
    <source>
        <dbReference type="ARBA" id="ARBA00022475"/>
    </source>
</evidence>
<dbReference type="GO" id="GO:0008360">
    <property type="term" value="P:regulation of cell shape"/>
    <property type="evidence" value="ECO:0007669"/>
    <property type="project" value="UniProtKB-KW"/>
</dbReference>
<dbReference type="EMBL" id="SRLE01000011">
    <property type="protein sequence ID" value="TGD72114.1"/>
    <property type="molecule type" value="Genomic_DNA"/>
</dbReference>
<keyword evidence="2" id="KW-1003">Cell membrane</keyword>
<keyword evidence="5 14" id="KW-0812">Transmembrane</keyword>
<evidence type="ECO:0000256" key="14">
    <source>
        <dbReference type="SAM" id="Phobius"/>
    </source>
</evidence>
<dbReference type="GO" id="GO:0051301">
    <property type="term" value="P:cell division"/>
    <property type="evidence" value="ECO:0007669"/>
    <property type="project" value="UniProtKB-KW"/>
</dbReference>
<keyword evidence="3" id="KW-0997">Cell inner membrane</keyword>
<dbReference type="GO" id="GO:0045259">
    <property type="term" value="C:proton-transporting ATP synthase complex"/>
    <property type="evidence" value="ECO:0007669"/>
    <property type="project" value="UniProtKB-KW"/>
</dbReference>
<keyword evidence="7 14" id="KW-1133">Transmembrane helix</keyword>
<evidence type="ECO:0000313" key="15">
    <source>
        <dbReference type="EMBL" id="TGD72114.1"/>
    </source>
</evidence>
<evidence type="ECO:0000256" key="12">
    <source>
        <dbReference type="ARBA" id="ARBA00035727"/>
    </source>
</evidence>
<dbReference type="OrthoDB" id="7068713at2"/>